<dbReference type="PRINTS" id="PR00724">
    <property type="entry name" value="CRBOXYPTASEC"/>
</dbReference>
<dbReference type="GO" id="GO:0006508">
    <property type="term" value="P:proteolysis"/>
    <property type="evidence" value="ECO:0007669"/>
    <property type="project" value="UniProtKB-KW"/>
</dbReference>
<dbReference type="Proteomes" id="UP000756346">
    <property type="component" value="Unassembled WGS sequence"/>
</dbReference>
<keyword evidence="2 7" id="KW-0121">Carboxypeptidase</keyword>
<keyword evidence="5" id="KW-0325">Glycoprotein</keyword>
<protein>
    <submittedName>
        <fullName evidence="7">Carboxypeptidase S1</fullName>
    </submittedName>
</protein>
<evidence type="ECO:0000256" key="5">
    <source>
        <dbReference type="ARBA" id="ARBA00023180"/>
    </source>
</evidence>
<dbReference type="EMBL" id="JAGTJQ010000011">
    <property type="protein sequence ID" value="KAH7018015.1"/>
    <property type="molecule type" value="Genomic_DNA"/>
</dbReference>
<sequence>MRTSSLLARAAAGCLATVMLLQTVRAAATPLYKRYVTERDQVTYHVVENEARGAKLEFVHNSGICETTPGVNSYSGYLSVGENMNMFFWFFEARHNADQAPLVAWFNGGPGASSMQGLFKSHGPCQFYNGDQEPSLNPHSYNEFANIIYIDQPIGTGFSYGSGCCNSTETAAVYVWEFLQVFYATFSEFTGREFGIFAQSYGGRYAPVFADYILTQNAAITQGALSTAAATPINLVALGLNDGIFDPAIWYRSWIDYSAVNRYRPLANASLVSELTAYYDTECKPRLDACYATGFVADCAGAMNPCQAISTKVTTANAVEPFSRNDIRQAVDGIFPPETYAAYLYREDVQRAIGARKNYTLRAIDVLLNVTGSGDFSRRSSTYIPGLLDAGVKVIIYTGDADWTCNWISNKREAESIVWPGQAEFTAKELAPYTVDGVEKGLIKTVENLSYMKVYESGHDLAYFQPELALQVMRQLFGGSFVST</sequence>
<keyword evidence="3" id="KW-0645">Protease</keyword>
<name>A0A9P9BJE6_9PEZI</name>
<dbReference type="GeneID" id="70184977"/>
<dbReference type="GO" id="GO:0000324">
    <property type="term" value="C:fungal-type vacuole"/>
    <property type="evidence" value="ECO:0007669"/>
    <property type="project" value="TreeGrafter"/>
</dbReference>
<proteinExistence type="inferred from homology"/>
<comment type="similarity">
    <text evidence="1">Belongs to the peptidase S10 family.</text>
</comment>
<dbReference type="PANTHER" id="PTHR11802:SF453">
    <property type="entry name" value="S1, PUTATIVE-RELATED"/>
    <property type="match status" value="1"/>
</dbReference>
<dbReference type="Gene3D" id="3.40.50.1820">
    <property type="entry name" value="alpha/beta hydrolase"/>
    <property type="match status" value="1"/>
</dbReference>
<comment type="caution">
    <text evidence="7">The sequence shown here is derived from an EMBL/GenBank/DDBJ whole genome shotgun (WGS) entry which is preliminary data.</text>
</comment>
<dbReference type="InterPro" id="IPR029058">
    <property type="entry name" value="AB_hydrolase_fold"/>
</dbReference>
<accession>A0A9P9BJE6</accession>
<keyword evidence="4" id="KW-0378">Hydrolase</keyword>
<evidence type="ECO:0000313" key="7">
    <source>
        <dbReference type="EMBL" id="KAH7018015.1"/>
    </source>
</evidence>
<evidence type="ECO:0000313" key="8">
    <source>
        <dbReference type="Proteomes" id="UP000756346"/>
    </source>
</evidence>
<dbReference type="GO" id="GO:0004185">
    <property type="term" value="F:serine-type carboxypeptidase activity"/>
    <property type="evidence" value="ECO:0007669"/>
    <property type="project" value="InterPro"/>
</dbReference>
<keyword evidence="6" id="KW-0732">Signal</keyword>
<feature type="chain" id="PRO_5040401992" evidence="6">
    <location>
        <begin position="27"/>
        <end position="484"/>
    </location>
</feature>
<evidence type="ECO:0000256" key="1">
    <source>
        <dbReference type="ARBA" id="ARBA00009431"/>
    </source>
</evidence>
<dbReference type="Pfam" id="PF00450">
    <property type="entry name" value="Peptidase_S10"/>
    <property type="match status" value="1"/>
</dbReference>
<feature type="signal peptide" evidence="6">
    <location>
        <begin position="1"/>
        <end position="26"/>
    </location>
</feature>
<dbReference type="OrthoDB" id="443318at2759"/>
<keyword evidence="8" id="KW-1185">Reference proteome</keyword>
<dbReference type="PANTHER" id="PTHR11802">
    <property type="entry name" value="SERINE PROTEASE FAMILY S10 SERINE CARBOXYPEPTIDASE"/>
    <property type="match status" value="1"/>
</dbReference>
<dbReference type="SUPFAM" id="SSF53474">
    <property type="entry name" value="alpha/beta-Hydrolases"/>
    <property type="match status" value="1"/>
</dbReference>
<dbReference type="AlphaFoldDB" id="A0A9P9BJE6"/>
<dbReference type="InterPro" id="IPR001563">
    <property type="entry name" value="Peptidase_S10"/>
</dbReference>
<dbReference type="RefSeq" id="XP_046006282.1">
    <property type="nucleotide sequence ID" value="XM_046155431.1"/>
</dbReference>
<reference evidence="7" key="1">
    <citation type="journal article" date="2021" name="Nat. Commun.">
        <title>Genetic determinants of endophytism in the Arabidopsis root mycobiome.</title>
        <authorList>
            <person name="Mesny F."/>
            <person name="Miyauchi S."/>
            <person name="Thiergart T."/>
            <person name="Pickel B."/>
            <person name="Atanasova L."/>
            <person name="Karlsson M."/>
            <person name="Huettel B."/>
            <person name="Barry K.W."/>
            <person name="Haridas S."/>
            <person name="Chen C."/>
            <person name="Bauer D."/>
            <person name="Andreopoulos W."/>
            <person name="Pangilinan J."/>
            <person name="LaButti K."/>
            <person name="Riley R."/>
            <person name="Lipzen A."/>
            <person name="Clum A."/>
            <person name="Drula E."/>
            <person name="Henrissat B."/>
            <person name="Kohler A."/>
            <person name="Grigoriev I.V."/>
            <person name="Martin F.M."/>
            <person name="Hacquard S."/>
        </authorList>
    </citation>
    <scope>NUCLEOTIDE SEQUENCE</scope>
    <source>
        <strain evidence="7">MPI-CAGE-CH-0230</strain>
    </source>
</reference>
<evidence type="ECO:0000256" key="3">
    <source>
        <dbReference type="ARBA" id="ARBA00022670"/>
    </source>
</evidence>
<evidence type="ECO:0000256" key="6">
    <source>
        <dbReference type="SAM" id="SignalP"/>
    </source>
</evidence>
<dbReference type="Gene3D" id="1.10.287.410">
    <property type="match status" value="1"/>
</dbReference>
<gene>
    <name evidence="7" type="ORF">B0I36DRAFT_335169</name>
</gene>
<organism evidence="7 8">
    <name type="scientific">Microdochium trichocladiopsis</name>
    <dbReference type="NCBI Taxonomy" id="1682393"/>
    <lineage>
        <taxon>Eukaryota</taxon>
        <taxon>Fungi</taxon>
        <taxon>Dikarya</taxon>
        <taxon>Ascomycota</taxon>
        <taxon>Pezizomycotina</taxon>
        <taxon>Sordariomycetes</taxon>
        <taxon>Xylariomycetidae</taxon>
        <taxon>Xylariales</taxon>
        <taxon>Microdochiaceae</taxon>
        <taxon>Microdochium</taxon>
    </lineage>
</organism>
<evidence type="ECO:0000256" key="2">
    <source>
        <dbReference type="ARBA" id="ARBA00022645"/>
    </source>
</evidence>
<evidence type="ECO:0000256" key="4">
    <source>
        <dbReference type="ARBA" id="ARBA00022801"/>
    </source>
</evidence>